<keyword evidence="1" id="KW-0862">Zinc</keyword>
<dbReference type="GO" id="GO:0004151">
    <property type="term" value="F:dihydroorotase activity"/>
    <property type="evidence" value="ECO:0007669"/>
    <property type="project" value="UniProtKB-EC"/>
</dbReference>
<dbReference type="NCBIfam" id="TIGR03583">
    <property type="entry name" value="EF_0837"/>
    <property type="match status" value="1"/>
</dbReference>
<evidence type="ECO:0000256" key="3">
    <source>
        <dbReference type="PIRSR" id="PIRSR039004-3"/>
    </source>
</evidence>
<feature type="binding site" description="via carbamate group" evidence="1">
    <location>
        <position position="151"/>
    </location>
    <ligand>
        <name>Zn(2+)</name>
        <dbReference type="ChEBI" id="CHEBI:29105"/>
        <label>1</label>
    </ligand>
</feature>
<gene>
    <name evidence="4" type="ORF">OL234_07670</name>
</gene>
<dbReference type="EC" id="3.5.2.3" evidence="4"/>
<dbReference type="AlphaFoldDB" id="A0AAF0I8U1"/>
<feature type="site" description="Transition state stabilizer" evidence="3">
    <location>
        <position position="153"/>
    </location>
</feature>
<keyword evidence="5" id="KW-1185">Reference proteome</keyword>
<name>A0AAF0I8U1_9ENTE</name>
<dbReference type="Pfam" id="PF22647">
    <property type="entry name" value="EF_0837-like_N"/>
    <property type="match status" value="1"/>
</dbReference>
<evidence type="ECO:0000256" key="1">
    <source>
        <dbReference type="PIRSR" id="PIRSR039004-1"/>
    </source>
</evidence>
<feature type="modified residue" description="N6-carboxylysine" evidence="2">
    <location>
        <position position="151"/>
    </location>
</feature>
<dbReference type="InterPro" id="IPR020043">
    <property type="entry name" value="Deacetylase_Atu3266-like"/>
</dbReference>
<feature type="binding site" evidence="1">
    <location>
        <position position="57"/>
    </location>
    <ligand>
        <name>Zn(2+)</name>
        <dbReference type="ChEBI" id="CHEBI:29105"/>
        <label>1</label>
    </ligand>
</feature>
<dbReference type="RefSeq" id="WP_275468660.1">
    <property type="nucleotide sequence ID" value="NZ_CP110232.1"/>
</dbReference>
<dbReference type="GO" id="GO:0019213">
    <property type="term" value="F:deacetylase activity"/>
    <property type="evidence" value="ECO:0007669"/>
    <property type="project" value="InterPro"/>
</dbReference>
<organism evidence="4 5">
    <name type="scientific">Vagococcus intermedius</name>
    <dbReference type="NCBI Taxonomy" id="2991418"/>
    <lineage>
        <taxon>Bacteria</taxon>
        <taxon>Bacillati</taxon>
        <taxon>Bacillota</taxon>
        <taxon>Bacilli</taxon>
        <taxon>Lactobacillales</taxon>
        <taxon>Enterococcaceae</taxon>
        <taxon>Vagococcus</taxon>
    </lineage>
</organism>
<feature type="binding site" evidence="1">
    <location>
        <position position="59"/>
    </location>
    <ligand>
        <name>Zn(2+)</name>
        <dbReference type="ChEBI" id="CHEBI:29105"/>
        <label>1</label>
    </ligand>
</feature>
<dbReference type="PANTHER" id="PTHR42717:SF1">
    <property type="entry name" value="IMIDAZOLONEPROPIONASE AND RELATED AMIDOHYDROLASES"/>
    <property type="match status" value="1"/>
</dbReference>
<proteinExistence type="predicted"/>
<feature type="binding site" evidence="1">
    <location>
        <position position="208"/>
    </location>
    <ligand>
        <name>Zn(2+)</name>
        <dbReference type="ChEBI" id="CHEBI:29105"/>
        <label>2</label>
    </ligand>
</feature>
<feature type="binding site" description="via carbamate group" evidence="1">
    <location>
        <position position="151"/>
    </location>
    <ligand>
        <name>Zn(2+)</name>
        <dbReference type="ChEBI" id="CHEBI:29105"/>
        <label>2</label>
    </ligand>
</feature>
<dbReference type="Proteomes" id="UP001179647">
    <property type="component" value="Chromosome"/>
</dbReference>
<evidence type="ECO:0000313" key="5">
    <source>
        <dbReference type="Proteomes" id="UP001179647"/>
    </source>
</evidence>
<evidence type="ECO:0000256" key="2">
    <source>
        <dbReference type="PIRSR" id="PIRSR039004-2"/>
    </source>
</evidence>
<feature type="binding site" evidence="1">
    <location>
        <position position="185"/>
    </location>
    <ligand>
        <name>Zn(2+)</name>
        <dbReference type="ChEBI" id="CHEBI:29105"/>
        <label>2</label>
    </ligand>
</feature>
<dbReference type="NCBIfam" id="NF006689">
    <property type="entry name" value="PRK09237.1"/>
    <property type="match status" value="1"/>
</dbReference>
<dbReference type="Gene3D" id="3.20.20.140">
    <property type="entry name" value="Metal-dependent hydrolases"/>
    <property type="match status" value="1"/>
</dbReference>
<dbReference type="GO" id="GO:0046872">
    <property type="term" value="F:metal ion binding"/>
    <property type="evidence" value="ECO:0007669"/>
    <property type="project" value="UniProtKB-KW"/>
</dbReference>
<sequence>MADLLIKNAQLVSNERCDILVSEGRIVKVAPCIENEATNVLWLSDDEYLSAGWIDSHVHCFEKLSLYYDFPDEIGISKGVTTVIDAGSTGAQNIGEFYDLAAKAHTNVLALVNISEWGILAQDELSDLNKIKKERVQKVLKQYPDFIVGLKARMSKTVIGDNGIQPLVLAKEIQKACDDIPLMVHIGSAPPELSDILNCLDKGDIVTHCFNGKENGILASDDSIKAFVWEAYNKGIIFDIGHGTDSFNFHVAEVAFKEELLATTISTDIYHRNREEGPVHDLATTLEKLLEVGYDLPSLIDKVTVKPAEYFSLNTKGKISEGYDADFTVFKLCEEAKVLTDSNGNKRTVKTQIVPTQAIVGGVCYDTNQL</sequence>
<keyword evidence="1" id="KW-0479">Metal-binding</keyword>
<dbReference type="InterPro" id="IPR011059">
    <property type="entry name" value="Metal-dep_hydrolase_composite"/>
</dbReference>
<accession>A0AAF0I8U1</accession>
<dbReference type="KEGG" id="vie:OL234_07670"/>
<keyword evidence="4" id="KW-0378">Hydrolase</keyword>
<dbReference type="InterPro" id="IPR032466">
    <property type="entry name" value="Metal_Hydrolase"/>
</dbReference>
<protein>
    <submittedName>
        <fullName evidence="4">Amidohydrolase/deacetylase family metallohydrolase</fullName>
        <ecNumber evidence="4">3.5.2.3</ecNumber>
    </submittedName>
</protein>
<dbReference type="SUPFAM" id="SSF51556">
    <property type="entry name" value="Metallo-dependent hydrolases"/>
    <property type="match status" value="1"/>
</dbReference>
<dbReference type="InterPro" id="IPR047601">
    <property type="entry name" value="EF_0837-like"/>
</dbReference>
<reference evidence="4" key="1">
    <citation type="submission" date="2022-10" db="EMBL/GenBank/DDBJ databases">
        <title>Vagococcus sp. isolated from poultry meat.</title>
        <authorList>
            <person name="Johansson P."/>
            <person name="Bjorkroth J."/>
        </authorList>
    </citation>
    <scope>NUCLEOTIDE SEQUENCE</scope>
    <source>
        <strain evidence="4">STAA11</strain>
    </source>
</reference>
<dbReference type="PANTHER" id="PTHR42717">
    <property type="entry name" value="DIHYDROOROTASE-RELATED"/>
    <property type="match status" value="1"/>
</dbReference>
<feature type="binding site" evidence="1">
    <location>
        <position position="268"/>
    </location>
    <ligand>
        <name>Zn(2+)</name>
        <dbReference type="ChEBI" id="CHEBI:29105"/>
        <label>1</label>
    </ligand>
</feature>
<evidence type="ECO:0000313" key="4">
    <source>
        <dbReference type="EMBL" id="WEG72857.1"/>
    </source>
</evidence>
<dbReference type="PIRSF" id="PIRSF039004">
    <property type="entry name" value="ADE_EF_0837"/>
    <property type="match status" value="1"/>
</dbReference>
<dbReference type="SUPFAM" id="SSF51338">
    <property type="entry name" value="Composite domain of metallo-dependent hydrolases"/>
    <property type="match status" value="1"/>
</dbReference>
<dbReference type="Gene3D" id="2.30.40.10">
    <property type="entry name" value="Urease, subunit C, domain 1"/>
    <property type="match status" value="1"/>
</dbReference>
<dbReference type="EMBL" id="CP110232">
    <property type="protein sequence ID" value="WEG72857.1"/>
    <property type="molecule type" value="Genomic_DNA"/>
</dbReference>